<dbReference type="EMBL" id="JBBNAE010000001">
    <property type="protein sequence ID" value="KAK9153041.1"/>
    <property type="molecule type" value="Genomic_DNA"/>
</dbReference>
<evidence type="ECO:0000313" key="3">
    <source>
        <dbReference type="EMBL" id="KAK9153041.1"/>
    </source>
</evidence>
<dbReference type="Pfam" id="PF25156">
    <property type="entry name" value="PNGase_A_C"/>
    <property type="match status" value="1"/>
</dbReference>
<dbReference type="Pfam" id="PF12222">
    <property type="entry name" value="PNGaseA"/>
    <property type="match status" value="1"/>
</dbReference>
<evidence type="ECO:0000313" key="4">
    <source>
        <dbReference type="Proteomes" id="UP001417504"/>
    </source>
</evidence>
<proteinExistence type="predicted"/>
<evidence type="ECO:0000256" key="1">
    <source>
        <dbReference type="SAM" id="SignalP"/>
    </source>
</evidence>
<dbReference type="Proteomes" id="UP001417504">
    <property type="component" value="Unassembled WGS sequence"/>
</dbReference>
<reference evidence="3 4" key="1">
    <citation type="submission" date="2024-01" db="EMBL/GenBank/DDBJ databases">
        <title>Genome assemblies of Stephania.</title>
        <authorList>
            <person name="Yang L."/>
        </authorList>
    </citation>
    <scope>NUCLEOTIDE SEQUENCE [LARGE SCALE GENOMIC DNA]</scope>
    <source>
        <strain evidence="3">QJT</strain>
        <tissue evidence="3">Leaf</tissue>
    </source>
</reference>
<comment type="caution">
    <text evidence="3">The sequence shown here is derived from an EMBL/GenBank/DDBJ whole genome shotgun (WGS) entry which is preliminary data.</text>
</comment>
<dbReference type="AlphaFoldDB" id="A0AAP0PU40"/>
<feature type="domain" description="Peptide N-acetyl-beta-D-glucosaminyl asparaginase amidase A N-terminal" evidence="2">
    <location>
        <begin position="64"/>
        <end position="384"/>
    </location>
</feature>
<feature type="signal peptide" evidence="1">
    <location>
        <begin position="1"/>
        <end position="24"/>
    </location>
</feature>
<organism evidence="3 4">
    <name type="scientific">Stephania japonica</name>
    <dbReference type="NCBI Taxonomy" id="461633"/>
    <lineage>
        <taxon>Eukaryota</taxon>
        <taxon>Viridiplantae</taxon>
        <taxon>Streptophyta</taxon>
        <taxon>Embryophyta</taxon>
        <taxon>Tracheophyta</taxon>
        <taxon>Spermatophyta</taxon>
        <taxon>Magnoliopsida</taxon>
        <taxon>Ranunculales</taxon>
        <taxon>Menispermaceae</taxon>
        <taxon>Menispermoideae</taxon>
        <taxon>Cissampelideae</taxon>
        <taxon>Stephania</taxon>
    </lineage>
</organism>
<accession>A0AAP0PU40</accession>
<dbReference type="InterPro" id="IPR056948">
    <property type="entry name" value="PNGaseA_N"/>
</dbReference>
<protein>
    <recommendedName>
        <fullName evidence="2">Peptide N-acetyl-beta-D-glucosaminyl asparaginase amidase A N-terminal domain-containing protein</fullName>
    </recommendedName>
</protein>
<gene>
    <name evidence="3" type="ORF">Sjap_000521</name>
</gene>
<dbReference type="PANTHER" id="PTHR31104">
    <property type="entry name" value="PEPTIDE-N4-(N-ACETYL-BETA-GLUCOSAMINYL)ASPARAGINE AMIDASE A PROTEIN"/>
    <property type="match status" value="1"/>
</dbReference>
<name>A0AAP0PU40_9MAGN</name>
<evidence type="ECO:0000259" key="2">
    <source>
        <dbReference type="Pfam" id="PF12222"/>
    </source>
</evidence>
<dbReference type="InterPro" id="IPR021102">
    <property type="entry name" value="PNGase_A"/>
</dbReference>
<keyword evidence="4" id="KW-1185">Reference proteome</keyword>
<feature type="chain" id="PRO_5042942198" description="Peptide N-acetyl-beta-D-glucosaminyl asparaginase amidase A N-terminal domain-containing protein" evidence="1">
    <location>
        <begin position="25"/>
        <end position="589"/>
    </location>
</feature>
<sequence>MPSPLHFTLLILLIFLHHPISSNANLHKSSLLISQSLLQEHNNNNTPLTTYFEVNKPINPPTTNPCSSPILHHNFSFTYGKPPVLAHYNPPTNCPFHNFSKIVLEWRATCKGRQFDRIFGVWVGGVELLRSCTAEPRASGIVWTVEKDITRYSSLLKTPQIVSVYLGNIVDSTYTGVYNVELTFHFYPFEGKRFGDSVYDSVISPADLILPISRNMPLNDGLWFPVVNSSDVWVKEFEIPRNAYRAVLEVYVSFHENDESWYGNPPNDYLIANNITGTPGNGAFREVVVSLDSVVIGAVWPFTVVYTGGVNPLLWRPITGIGSFDLPSYDIEVTPFLGRILDGKQHKFGFGISNALNVWFIDANLHVWLDDKSMETEGGLIEHKSPPPSLSFISSFKGRNGTFLTTAVRNISSTGWVKCSHGNITTNSLQDFDFVNLIEFGKDGKLQAIRRDIYAKRRVHATCQSSLEYSFQLFQDFPLKLDTEDIDKGNGSYFSVANITMGFNEDRSSGSQLGFMNSSLKNLQTGQGYMFVQGNLVTRGLGSTQQVYKYNGYPDCYFRNVSSSNYTIIYDRTSDTCTEKWKIVSIERK</sequence>
<keyword evidence="1" id="KW-0732">Signal</keyword>